<sequence length="145" mass="15979">MRRSKFVCKALLQSAASRLPASATASCCGCGATSTTGREVSGKSDFPQEVNRARASQNWVEVVGESRHRRDLVLARNEEDSSGRGDDSDGLRSAEEEKIDMEKVLLQVRKGIVERLDSLKLRASILPNYNISAKSQQVICEYKAF</sequence>
<dbReference type="Proteomes" id="UP001605036">
    <property type="component" value="Unassembled WGS sequence"/>
</dbReference>
<proteinExistence type="predicted"/>
<evidence type="ECO:0000313" key="2">
    <source>
        <dbReference type="EMBL" id="KAL2630236.1"/>
    </source>
</evidence>
<feature type="region of interest" description="Disordered" evidence="1">
    <location>
        <begin position="73"/>
        <end position="95"/>
    </location>
</feature>
<accession>A0ABD1YHG8</accession>
<dbReference type="AlphaFoldDB" id="A0ABD1YHG8"/>
<gene>
    <name evidence="2" type="ORF">R1flu_014922</name>
</gene>
<dbReference type="EMBL" id="JBHFFA010000004">
    <property type="protein sequence ID" value="KAL2630236.1"/>
    <property type="molecule type" value="Genomic_DNA"/>
</dbReference>
<reference evidence="2 3" key="1">
    <citation type="submission" date="2024-09" db="EMBL/GenBank/DDBJ databases">
        <title>Chromosome-scale assembly of Riccia fluitans.</title>
        <authorList>
            <person name="Paukszto L."/>
            <person name="Sawicki J."/>
            <person name="Karawczyk K."/>
            <person name="Piernik-Szablinska J."/>
            <person name="Szczecinska M."/>
            <person name="Mazdziarz M."/>
        </authorList>
    </citation>
    <scope>NUCLEOTIDE SEQUENCE [LARGE SCALE GENOMIC DNA]</scope>
    <source>
        <strain evidence="2">Rf_01</strain>
        <tissue evidence="2">Aerial parts of the thallus</tissue>
    </source>
</reference>
<evidence type="ECO:0000313" key="3">
    <source>
        <dbReference type="Proteomes" id="UP001605036"/>
    </source>
</evidence>
<evidence type="ECO:0000256" key="1">
    <source>
        <dbReference type="SAM" id="MobiDB-lite"/>
    </source>
</evidence>
<comment type="caution">
    <text evidence="2">The sequence shown here is derived from an EMBL/GenBank/DDBJ whole genome shotgun (WGS) entry which is preliminary data.</text>
</comment>
<name>A0ABD1YHG8_9MARC</name>
<organism evidence="2 3">
    <name type="scientific">Riccia fluitans</name>
    <dbReference type="NCBI Taxonomy" id="41844"/>
    <lineage>
        <taxon>Eukaryota</taxon>
        <taxon>Viridiplantae</taxon>
        <taxon>Streptophyta</taxon>
        <taxon>Embryophyta</taxon>
        <taxon>Marchantiophyta</taxon>
        <taxon>Marchantiopsida</taxon>
        <taxon>Marchantiidae</taxon>
        <taxon>Marchantiales</taxon>
        <taxon>Ricciaceae</taxon>
        <taxon>Riccia</taxon>
    </lineage>
</organism>
<protein>
    <submittedName>
        <fullName evidence="2">Uncharacterized protein</fullName>
    </submittedName>
</protein>
<keyword evidence="3" id="KW-1185">Reference proteome</keyword>